<feature type="binding site" evidence="7">
    <location>
        <position position="96"/>
    </location>
    <ligand>
        <name>ATP</name>
        <dbReference type="ChEBI" id="CHEBI:30616"/>
    </ligand>
</feature>
<feature type="active site" description="Pros-phosphohistidine intermediate" evidence="7">
    <location>
        <position position="120"/>
    </location>
</feature>
<feature type="binding site" evidence="7">
    <location>
        <position position="117"/>
    </location>
    <ligand>
        <name>ATP</name>
        <dbReference type="ChEBI" id="CHEBI:30616"/>
    </ligand>
</feature>
<feature type="domain" description="Nucleoside diphosphate kinase-like" evidence="10">
    <location>
        <begin position="6"/>
        <end position="143"/>
    </location>
</feature>
<dbReference type="CDD" id="cd04413">
    <property type="entry name" value="NDPk_I"/>
    <property type="match status" value="1"/>
</dbReference>
<evidence type="ECO:0000313" key="12">
    <source>
        <dbReference type="EMBL" id="KAH9520611.1"/>
    </source>
</evidence>
<reference evidence="11" key="3">
    <citation type="journal article" date="2021" name="World Allergy Organ. J.">
        <title>Chromosome-level assembly of Dermatophagoides farinae genome and transcriptome reveals two novel allergens Der f 37 and Der f 39.</title>
        <authorList>
            <person name="Chen J."/>
            <person name="Cai Z."/>
            <person name="Fan D."/>
            <person name="Hu J."/>
            <person name="Hou Y."/>
            <person name="He Y."/>
            <person name="Zhang Z."/>
            <person name="Zhao Z."/>
            <person name="Gao P."/>
            <person name="Hu W."/>
            <person name="Sun J."/>
            <person name="Li J."/>
            <person name="Ji K."/>
        </authorList>
    </citation>
    <scope>NUCLEOTIDE SEQUENCE</scope>
    <source>
        <strain evidence="11">JKM2019</strain>
    </source>
</reference>
<evidence type="ECO:0000256" key="9">
    <source>
        <dbReference type="RuleBase" id="RU004013"/>
    </source>
</evidence>
<evidence type="ECO:0000256" key="7">
    <source>
        <dbReference type="PROSITE-ProRule" id="PRU00706"/>
    </source>
</evidence>
<keyword evidence="4 9" id="KW-0547">Nucleotide-binding</keyword>
<evidence type="ECO:0000256" key="8">
    <source>
        <dbReference type="RuleBase" id="RU004011"/>
    </source>
</evidence>
<gene>
    <name evidence="12" type="primary">NME2_2</name>
    <name evidence="12" type="ORF">DERF_004311</name>
    <name evidence="11" type="ORF">HUG17_0444</name>
</gene>
<comment type="cofactor">
    <cofactor evidence="1">
        <name>Mg(2+)</name>
        <dbReference type="ChEBI" id="CHEBI:18420"/>
    </cofactor>
</comment>
<dbReference type="EMBL" id="ASGP02000002">
    <property type="protein sequence ID" value="KAH9520611.1"/>
    <property type="molecule type" value="Genomic_DNA"/>
</dbReference>
<evidence type="ECO:0000256" key="3">
    <source>
        <dbReference type="ARBA" id="ARBA00022679"/>
    </source>
</evidence>
<dbReference type="GO" id="GO:0004550">
    <property type="term" value="F:nucleoside diphosphate kinase activity"/>
    <property type="evidence" value="ECO:0007669"/>
    <property type="project" value="UniProtKB-EC"/>
</dbReference>
<keyword evidence="6 9" id="KW-0067">ATP-binding</keyword>
<evidence type="ECO:0000256" key="4">
    <source>
        <dbReference type="ARBA" id="ARBA00022741"/>
    </source>
</evidence>
<evidence type="ECO:0000256" key="1">
    <source>
        <dbReference type="ARBA" id="ARBA00001946"/>
    </source>
</evidence>
<feature type="binding site" evidence="7">
    <location>
        <position position="14"/>
    </location>
    <ligand>
        <name>ATP</name>
        <dbReference type="ChEBI" id="CHEBI:30616"/>
    </ligand>
</feature>
<evidence type="ECO:0000259" key="10">
    <source>
        <dbReference type="SMART" id="SM00562"/>
    </source>
</evidence>
<reference evidence="12" key="4">
    <citation type="journal article" date="2022" name="Res Sq">
        <title>Comparative Genomics Reveals Insights into the Divergent Evolution of Astigmatic Mites and Household Pest Adaptations.</title>
        <authorList>
            <person name="Xiong Q."/>
            <person name="Wan A.T.-Y."/>
            <person name="Liu X.-Y."/>
            <person name="Fung C.S.-H."/>
            <person name="Xiao X."/>
            <person name="Malainual N."/>
            <person name="Hou J."/>
            <person name="Wang L."/>
            <person name="Wang M."/>
            <person name="Yang K."/>
            <person name="Cui Y."/>
            <person name="Leung E."/>
            <person name="Nong W."/>
            <person name="Shin S.-K."/>
            <person name="Au S."/>
            <person name="Jeong K.Y."/>
            <person name="Chew F.T."/>
            <person name="Hui J."/>
            <person name="Leung T.F."/>
            <person name="Tungtrongchitr A."/>
            <person name="Zhong N."/>
            <person name="Liu Z."/>
            <person name="Tsui S."/>
        </authorList>
    </citation>
    <scope>NUCLEOTIDE SEQUENCE</scope>
    <source>
        <strain evidence="12">Derf</strain>
        <tissue evidence="12">Whole organism</tissue>
    </source>
</reference>
<dbReference type="InterPro" id="IPR001564">
    <property type="entry name" value="Nucleoside_diP_kinase"/>
</dbReference>
<dbReference type="InterPro" id="IPR023005">
    <property type="entry name" value="Nucleoside_diP_kinase_AS"/>
</dbReference>
<evidence type="ECO:0000256" key="2">
    <source>
        <dbReference type="ARBA" id="ARBA00008142"/>
    </source>
</evidence>
<comment type="similarity">
    <text evidence="2 7 8">Belongs to the NDK family.</text>
</comment>
<dbReference type="NCBIfam" id="NF001908">
    <property type="entry name" value="PRK00668.1"/>
    <property type="match status" value="1"/>
</dbReference>
<evidence type="ECO:0000256" key="5">
    <source>
        <dbReference type="ARBA" id="ARBA00022777"/>
    </source>
</evidence>
<comment type="caution">
    <text evidence="12">The sequence shown here is derived from an EMBL/GenBank/DDBJ whole genome shotgun (WGS) entry which is preliminary data.</text>
</comment>
<evidence type="ECO:0000313" key="13">
    <source>
        <dbReference type="Proteomes" id="UP000790347"/>
    </source>
</evidence>
<accession>A0A922I4Q1</accession>
<dbReference type="PANTHER" id="PTHR11349">
    <property type="entry name" value="NUCLEOSIDE DIPHOSPHATE KINASE"/>
    <property type="match status" value="1"/>
</dbReference>
<dbReference type="AlphaFoldDB" id="A0A922I4Q1"/>
<dbReference type="SUPFAM" id="SSF54919">
    <property type="entry name" value="Nucleoside diphosphate kinase, NDK"/>
    <property type="match status" value="1"/>
</dbReference>
<evidence type="ECO:0000313" key="11">
    <source>
        <dbReference type="EMBL" id="KAH7644906.1"/>
    </source>
</evidence>
<sequence>MSNANQERTFLMIKPDGVQRGLIGEIIQRFESKGFQLIAMKVLMANDEILQQHYQDLADRPFFPSLIEYMKMGPIVPMVWQGLNVVRTGRQMLGETNPADSKPGTIRGDLCIQTGRNIIHGSDSIETAEREIDIWFEPEELIQYSSSRDVWIYE</sequence>
<feature type="binding site" evidence="7">
    <location>
        <position position="62"/>
    </location>
    <ligand>
        <name>ATP</name>
        <dbReference type="ChEBI" id="CHEBI:30616"/>
    </ligand>
</feature>
<dbReference type="PROSITE" id="PS00469">
    <property type="entry name" value="NDPK"/>
    <property type="match status" value="1"/>
</dbReference>
<comment type="catalytic activity">
    <reaction evidence="9">
        <text>a 2'-deoxyribonucleoside 5'-diphosphate + ATP = a 2'-deoxyribonucleoside 5'-triphosphate + ADP</text>
        <dbReference type="Rhea" id="RHEA:44640"/>
        <dbReference type="ChEBI" id="CHEBI:30616"/>
        <dbReference type="ChEBI" id="CHEBI:61560"/>
        <dbReference type="ChEBI" id="CHEBI:73316"/>
        <dbReference type="ChEBI" id="CHEBI:456216"/>
        <dbReference type="EC" id="2.7.4.6"/>
    </reaction>
</comment>
<dbReference type="SMART" id="SM00562">
    <property type="entry name" value="NDK"/>
    <property type="match status" value="1"/>
</dbReference>
<evidence type="ECO:0000256" key="6">
    <source>
        <dbReference type="ARBA" id="ARBA00022840"/>
    </source>
</evidence>
<keyword evidence="5 9" id="KW-0418">Kinase</keyword>
<keyword evidence="13" id="KW-1185">Reference proteome</keyword>
<dbReference type="EMBL" id="SDOV01000001">
    <property type="protein sequence ID" value="KAH7644906.1"/>
    <property type="molecule type" value="Genomic_DNA"/>
</dbReference>
<dbReference type="InterPro" id="IPR034907">
    <property type="entry name" value="NDK-like_dom"/>
</dbReference>
<dbReference type="Proteomes" id="UP000828236">
    <property type="component" value="Unassembled WGS sequence"/>
</dbReference>
<feature type="binding site" evidence="7">
    <location>
        <position position="90"/>
    </location>
    <ligand>
        <name>ATP</name>
        <dbReference type="ChEBI" id="CHEBI:30616"/>
    </ligand>
</feature>
<dbReference type="HAMAP" id="MF_00451">
    <property type="entry name" value="NDP_kinase"/>
    <property type="match status" value="1"/>
</dbReference>
<dbReference type="FunFam" id="3.30.70.141:FF:000039">
    <property type="entry name" value="Nucleoside diphosphate kinase B"/>
    <property type="match status" value="1"/>
</dbReference>
<name>A0A922I4Q1_DERFA</name>
<dbReference type="PRINTS" id="PR01243">
    <property type="entry name" value="NUCDPKINASE"/>
</dbReference>
<organism evidence="12 13">
    <name type="scientific">Dermatophagoides farinae</name>
    <name type="common">American house dust mite</name>
    <dbReference type="NCBI Taxonomy" id="6954"/>
    <lineage>
        <taxon>Eukaryota</taxon>
        <taxon>Metazoa</taxon>
        <taxon>Ecdysozoa</taxon>
        <taxon>Arthropoda</taxon>
        <taxon>Chelicerata</taxon>
        <taxon>Arachnida</taxon>
        <taxon>Acari</taxon>
        <taxon>Acariformes</taxon>
        <taxon>Sarcoptiformes</taxon>
        <taxon>Astigmata</taxon>
        <taxon>Psoroptidia</taxon>
        <taxon>Analgoidea</taxon>
        <taxon>Pyroglyphidae</taxon>
        <taxon>Dermatophagoidinae</taxon>
        <taxon>Dermatophagoides</taxon>
    </lineage>
</organism>
<dbReference type="GO" id="GO:0006228">
    <property type="term" value="P:UTP biosynthetic process"/>
    <property type="evidence" value="ECO:0007669"/>
    <property type="project" value="InterPro"/>
</dbReference>
<dbReference type="EC" id="2.7.4.6" evidence="9"/>
<keyword evidence="3 9" id="KW-0808">Transferase</keyword>
<proteinExistence type="inferred from homology"/>
<dbReference type="GO" id="GO:0005524">
    <property type="term" value="F:ATP binding"/>
    <property type="evidence" value="ECO:0007669"/>
    <property type="project" value="UniProtKB-KW"/>
</dbReference>
<feature type="binding site" evidence="7">
    <location>
        <position position="107"/>
    </location>
    <ligand>
        <name>ATP</name>
        <dbReference type="ChEBI" id="CHEBI:30616"/>
    </ligand>
</feature>
<dbReference type="InterPro" id="IPR036850">
    <property type="entry name" value="NDK-like_dom_sf"/>
</dbReference>
<dbReference type="GO" id="GO:0006183">
    <property type="term" value="P:GTP biosynthetic process"/>
    <property type="evidence" value="ECO:0007669"/>
    <property type="project" value="InterPro"/>
</dbReference>
<dbReference type="PROSITE" id="PS51374">
    <property type="entry name" value="NDPK_LIKE"/>
    <property type="match status" value="1"/>
</dbReference>
<dbReference type="GO" id="GO:0006241">
    <property type="term" value="P:CTP biosynthetic process"/>
    <property type="evidence" value="ECO:0007669"/>
    <property type="project" value="InterPro"/>
</dbReference>
<dbReference type="Gene3D" id="3.30.70.141">
    <property type="entry name" value="Nucleoside diphosphate kinase-like domain"/>
    <property type="match status" value="1"/>
</dbReference>
<reference evidence="11" key="2">
    <citation type="submission" date="2020-06" db="EMBL/GenBank/DDBJ databases">
        <authorList>
            <person name="Ji K."/>
            <person name="Li J."/>
        </authorList>
    </citation>
    <scope>NUCLEOTIDE SEQUENCE</scope>
    <source>
        <strain evidence="11">JKM2019</strain>
        <tissue evidence="11">Whole body</tissue>
    </source>
</reference>
<dbReference type="Proteomes" id="UP000790347">
    <property type="component" value="Unassembled WGS sequence"/>
</dbReference>
<protein>
    <recommendedName>
        <fullName evidence="9">Nucleoside diphosphate kinase</fullName>
        <ecNumber evidence="9">2.7.4.6</ecNumber>
    </recommendedName>
</protein>
<dbReference type="Pfam" id="PF00334">
    <property type="entry name" value="NDK"/>
    <property type="match status" value="1"/>
</dbReference>
<reference evidence="12" key="1">
    <citation type="submission" date="2013-05" db="EMBL/GenBank/DDBJ databases">
        <authorList>
            <person name="Yim A.K.Y."/>
            <person name="Chan T.F."/>
            <person name="Ji K.M."/>
            <person name="Liu X.Y."/>
            <person name="Zhou J.W."/>
            <person name="Li R.Q."/>
            <person name="Yang K.Y."/>
            <person name="Li J."/>
            <person name="Li M."/>
            <person name="Law P.T.W."/>
            <person name="Wu Y.L."/>
            <person name="Cai Z.L."/>
            <person name="Qin H."/>
            <person name="Bao Y."/>
            <person name="Leung R.K.K."/>
            <person name="Ng P.K.S."/>
            <person name="Zou J."/>
            <person name="Zhong X.J."/>
            <person name="Ran P.X."/>
            <person name="Zhong N.S."/>
            <person name="Liu Z.G."/>
            <person name="Tsui S.K.W."/>
        </authorList>
    </citation>
    <scope>NUCLEOTIDE SEQUENCE</scope>
    <source>
        <strain evidence="12">Derf</strain>
        <tissue evidence="12">Whole organism</tissue>
    </source>
</reference>